<dbReference type="Proteomes" id="UP001499910">
    <property type="component" value="Unassembled WGS sequence"/>
</dbReference>
<evidence type="ECO:0000313" key="2">
    <source>
        <dbReference type="EMBL" id="GAA5081439.1"/>
    </source>
</evidence>
<evidence type="ECO:0000313" key="3">
    <source>
        <dbReference type="Proteomes" id="UP001499910"/>
    </source>
</evidence>
<organism evidence="2 3">
    <name type="scientific">[Roseibacterium] beibuensis</name>
    <dbReference type="NCBI Taxonomy" id="1193142"/>
    <lineage>
        <taxon>Bacteria</taxon>
        <taxon>Pseudomonadati</taxon>
        <taxon>Pseudomonadota</taxon>
        <taxon>Alphaproteobacteria</taxon>
        <taxon>Rhodobacterales</taxon>
        <taxon>Roseobacteraceae</taxon>
        <taxon>Roseicyclus</taxon>
    </lineage>
</organism>
<keyword evidence="1" id="KW-0472">Membrane</keyword>
<accession>A0ABP9LQX3</accession>
<comment type="caution">
    <text evidence="2">The sequence shown here is derived from an EMBL/GenBank/DDBJ whole genome shotgun (WGS) entry which is preliminary data.</text>
</comment>
<proteinExistence type="predicted"/>
<protein>
    <submittedName>
        <fullName evidence="2">Uncharacterized protein</fullName>
    </submittedName>
</protein>
<sequence length="39" mass="4208">MTRIATILRQSRETLLADTAGVLALAVFMMGLLHLPGLI</sequence>
<reference evidence="3" key="1">
    <citation type="journal article" date="2019" name="Int. J. Syst. Evol. Microbiol.">
        <title>The Global Catalogue of Microorganisms (GCM) 10K type strain sequencing project: providing services to taxonomists for standard genome sequencing and annotation.</title>
        <authorList>
            <consortium name="The Broad Institute Genomics Platform"/>
            <consortium name="The Broad Institute Genome Sequencing Center for Infectious Disease"/>
            <person name="Wu L."/>
            <person name="Ma J."/>
        </authorList>
    </citation>
    <scope>NUCLEOTIDE SEQUENCE [LARGE SCALE GENOMIC DNA]</scope>
    <source>
        <strain evidence="3">JCM 18015</strain>
    </source>
</reference>
<feature type="transmembrane region" description="Helical" evidence="1">
    <location>
        <begin position="15"/>
        <end position="35"/>
    </location>
</feature>
<gene>
    <name evidence="2" type="ORF">GCM10023209_36140</name>
</gene>
<evidence type="ECO:0000256" key="1">
    <source>
        <dbReference type="SAM" id="Phobius"/>
    </source>
</evidence>
<keyword evidence="1" id="KW-0812">Transmembrane</keyword>
<keyword evidence="3" id="KW-1185">Reference proteome</keyword>
<name>A0ABP9LQX3_9RHOB</name>
<dbReference type="EMBL" id="BAABHW010000007">
    <property type="protein sequence ID" value="GAA5081439.1"/>
    <property type="molecule type" value="Genomic_DNA"/>
</dbReference>
<keyword evidence="1" id="KW-1133">Transmembrane helix</keyword>